<accession>A0A1R0F7N1</accession>
<keyword evidence="10 12" id="KW-0560">Oxidoreductase</keyword>
<reference evidence="17 18" key="1">
    <citation type="submission" date="2016-12" db="EMBL/GenBank/DDBJ databases">
        <title>Comparative genomics of Bartonella apis.</title>
        <authorList>
            <person name="Engel P."/>
        </authorList>
    </citation>
    <scope>NUCLEOTIDE SEQUENCE [LARGE SCALE GENOMIC DNA]</scope>
    <source>
        <strain evidence="17 18">PEB0149</strain>
    </source>
</reference>
<sequence length="370" mass="40419">MADDNTDRRFMAAAIRLAHRHIGETAENPSVGALIVSCDGKTIIGHGVTAIGGRPHAETQALQMAGENARGSTVYVTLEPCSHYGKTPPCANALIKAGVKRVVISLCDPDKRVSGRGIKMLEDAGIIVETGLLADYAFEGLSAYLANRKLSRPEVTLKMAISADGGIGLLGKRKVSISNGISHSVSHMMRAENDAIMVGSNTVITDDPELDCRLPGLEKRSPVRVVVDRRLAIDVNCRVVETARFLPTWVIVGKKADQTKIAAFEKKGVNIFVLDDSNGLIAPKDILAVLFDNHISSILLEGGTRLACTFLDKQYVDKIVLFRSTIELGKNRIPAPDFEKYLGHFDKVNKARFGEDIYNEWRYHPQCLLE</sequence>
<comment type="similarity">
    <text evidence="5 12">In the C-terminal section; belongs to the HTP reductase family.</text>
</comment>
<name>A0A1R0F7N1_9HYPH</name>
<evidence type="ECO:0000313" key="17">
    <source>
        <dbReference type="EMBL" id="OLY42971.1"/>
    </source>
</evidence>
<feature type="binding site" evidence="15">
    <location>
        <position position="56"/>
    </location>
    <ligand>
        <name>Zn(2+)</name>
        <dbReference type="ChEBI" id="CHEBI:29105"/>
        <note>catalytic</note>
    </ligand>
</feature>
<feature type="binding site" evidence="14">
    <location>
        <position position="210"/>
    </location>
    <ligand>
        <name>substrate</name>
    </ligand>
</feature>
<dbReference type="SUPFAM" id="SSF53927">
    <property type="entry name" value="Cytidine deaminase-like"/>
    <property type="match status" value="1"/>
</dbReference>
<dbReference type="Pfam" id="PF01872">
    <property type="entry name" value="RibD_C"/>
    <property type="match status" value="1"/>
</dbReference>
<comment type="cofactor">
    <cofactor evidence="12 15">
        <name>Zn(2+)</name>
        <dbReference type="ChEBI" id="CHEBI:29105"/>
    </cofactor>
    <text evidence="12 15">Binds 1 zinc ion.</text>
</comment>
<dbReference type="EC" id="1.1.1.193" evidence="12"/>
<evidence type="ECO:0000313" key="18">
    <source>
        <dbReference type="Proteomes" id="UP000187344"/>
    </source>
</evidence>
<comment type="catalytic activity">
    <reaction evidence="12">
        <text>2,5-diamino-6-hydroxy-4-(5-phosphoribosylamino)-pyrimidine + H2O + H(+) = 5-amino-6-(5-phospho-D-ribosylamino)uracil + NH4(+)</text>
        <dbReference type="Rhea" id="RHEA:21868"/>
        <dbReference type="ChEBI" id="CHEBI:15377"/>
        <dbReference type="ChEBI" id="CHEBI:15378"/>
        <dbReference type="ChEBI" id="CHEBI:28938"/>
        <dbReference type="ChEBI" id="CHEBI:58453"/>
        <dbReference type="ChEBI" id="CHEBI:58614"/>
        <dbReference type="EC" id="3.5.4.26"/>
    </reaction>
</comment>
<feature type="binding site" evidence="14">
    <location>
        <position position="213"/>
    </location>
    <ligand>
        <name>substrate</name>
    </ligand>
</feature>
<evidence type="ECO:0000256" key="10">
    <source>
        <dbReference type="ARBA" id="ARBA00023002"/>
    </source>
</evidence>
<dbReference type="AlphaFoldDB" id="A0A1R0F7N1"/>
<evidence type="ECO:0000256" key="5">
    <source>
        <dbReference type="ARBA" id="ARBA00007417"/>
    </source>
</evidence>
<evidence type="ECO:0000256" key="3">
    <source>
        <dbReference type="ARBA" id="ARBA00004910"/>
    </source>
</evidence>
<dbReference type="RefSeq" id="WP_075870893.1">
    <property type="nucleotide sequence ID" value="NZ_CAMLCQ010000003.1"/>
</dbReference>
<evidence type="ECO:0000256" key="12">
    <source>
        <dbReference type="PIRNR" id="PIRNR006769"/>
    </source>
</evidence>
<comment type="similarity">
    <text evidence="4 12">In the N-terminal section; belongs to the cytidine and deoxycytidylate deaminase family.</text>
</comment>
<evidence type="ECO:0000256" key="1">
    <source>
        <dbReference type="ARBA" id="ARBA00002151"/>
    </source>
</evidence>
<comment type="pathway">
    <text evidence="3 12">Cofactor biosynthesis; riboflavin biosynthesis; 5-amino-6-(D-ribitylamino)uracil from GTP: step 3/4.</text>
</comment>
<dbReference type="GO" id="GO:0009231">
    <property type="term" value="P:riboflavin biosynthetic process"/>
    <property type="evidence" value="ECO:0007669"/>
    <property type="project" value="UniProtKB-UniPathway"/>
</dbReference>
<evidence type="ECO:0000256" key="14">
    <source>
        <dbReference type="PIRSR" id="PIRSR006769-2"/>
    </source>
</evidence>
<comment type="pathway">
    <text evidence="2 12">Cofactor biosynthesis; riboflavin biosynthesis; 5-amino-6-(D-ribitylamino)uracil from GTP: step 2/4.</text>
</comment>
<feature type="binding site" evidence="15">
    <location>
        <position position="90"/>
    </location>
    <ligand>
        <name>Zn(2+)</name>
        <dbReference type="ChEBI" id="CHEBI:29105"/>
        <note>catalytic</note>
    </ligand>
</feature>
<evidence type="ECO:0000256" key="2">
    <source>
        <dbReference type="ARBA" id="ARBA00004882"/>
    </source>
</evidence>
<keyword evidence="7 12" id="KW-0479">Metal-binding</keyword>
<evidence type="ECO:0000256" key="8">
    <source>
        <dbReference type="ARBA" id="ARBA00022833"/>
    </source>
</evidence>
<keyword evidence="11" id="KW-0511">Multifunctional enzyme</keyword>
<evidence type="ECO:0000256" key="9">
    <source>
        <dbReference type="ARBA" id="ARBA00022857"/>
    </source>
</evidence>
<comment type="function">
    <text evidence="1 12">Converts 2,5-diamino-6-(ribosylamino)-4(3h)-pyrimidinone 5'-phosphate into 5-amino-6-(ribosylamino)-2,4(1h,3h)-pyrimidinedione 5'-phosphate.</text>
</comment>
<keyword evidence="12 17" id="KW-0378">Hydrolase</keyword>
<dbReference type="InterPro" id="IPR004794">
    <property type="entry name" value="Eubact_RibD"/>
</dbReference>
<evidence type="ECO:0000256" key="15">
    <source>
        <dbReference type="PIRSR" id="PIRSR006769-3"/>
    </source>
</evidence>
<dbReference type="SUPFAM" id="SSF53597">
    <property type="entry name" value="Dihydrofolate reductase-like"/>
    <property type="match status" value="1"/>
</dbReference>
<dbReference type="InterPro" id="IPR016192">
    <property type="entry name" value="APOBEC/CMP_deaminase_Zn-bd"/>
</dbReference>
<dbReference type="Pfam" id="PF00383">
    <property type="entry name" value="dCMP_cyt_deam_1"/>
    <property type="match status" value="1"/>
</dbReference>
<evidence type="ECO:0000259" key="16">
    <source>
        <dbReference type="PROSITE" id="PS51747"/>
    </source>
</evidence>
<dbReference type="PANTHER" id="PTHR38011:SF7">
    <property type="entry name" value="2,5-DIAMINO-6-RIBOSYLAMINO-4(3H)-PYRIMIDINONE 5'-PHOSPHATE REDUCTASE"/>
    <property type="match status" value="1"/>
</dbReference>
<dbReference type="PANTHER" id="PTHR38011">
    <property type="entry name" value="DIHYDROFOLATE REDUCTASE FAMILY PROTEIN (AFU_ORTHOLOGUE AFUA_8G06820)"/>
    <property type="match status" value="1"/>
</dbReference>
<dbReference type="EC" id="3.5.4.26" evidence="12"/>
<dbReference type="NCBIfam" id="TIGR00326">
    <property type="entry name" value="eubact_ribD"/>
    <property type="match status" value="1"/>
</dbReference>
<feature type="binding site" evidence="14">
    <location>
        <position position="160"/>
    </location>
    <ligand>
        <name>NADP(+)</name>
        <dbReference type="ChEBI" id="CHEBI:58349"/>
    </ligand>
</feature>
<dbReference type="EMBL" id="LXYT01000003">
    <property type="protein sequence ID" value="OLY42971.1"/>
    <property type="molecule type" value="Genomic_DNA"/>
</dbReference>
<evidence type="ECO:0000256" key="11">
    <source>
        <dbReference type="ARBA" id="ARBA00023268"/>
    </source>
</evidence>
<dbReference type="Gene3D" id="3.40.140.10">
    <property type="entry name" value="Cytidine Deaminase, domain 2"/>
    <property type="match status" value="1"/>
</dbReference>
<protein>
    <recommendedName>
        <fullName evidence="12">Riboflavin biosynthesis protein RibD</fullName>
    </recommendedName>
    <domain>
        <recommendedName>
            <fullName evidence="12">Diaminohydroxyphosphoribosylaminopyrimidine deaminase</fullName>
            <shortName evidence="12">DRAP deaminase</shortName>
            <ecNumber evidence="12">3.5.4.26</ecNumber>
        </recommendedName>
        <alternativeName>
            <fullName evidence="12">Riboflavin-specific deaminase</fullName>
        </alternativeName>
    </domain>
    <domain>
        <recommendedName>
            <fullName evidence="12">5-amino-6-(5-phosphoribosylamino)uracil reductase</fullName>
            <ecNumber evidence="12">1.1.1.193</ecNumber>
        </recommendedName>
        <alternativeName>
            <fullName evidence="12">HTP reductase</fullName>
        </alternativeName>
    </domain>
</protein>
<comment type="catalytic activity">
    <reaction evidence="12">
        <text>5-amino-6-(5-phospho-D-ribitylamino)uracil + NADP(+) = 5-amino-6-(5-phospho-D-ribosylamino)uracil + NADPH + H(+)</text>
        <dbReference type="Rhea" id="RHEA:17845"/>
        <dbReference type="ChEBI" id="CHEBI:15378"/>
        <dbReference type="ChEBI" id="CHEBI:57783"/>
        <dbReference type="ChEBI" id="CHEBI:58349"/>
        <dbReference type="ChEBI" id="CHEBI:58421"/>
        <dbReference type="ChEBI" id="CHEBI:58453"/>
        <dbReference type="EC" id="1.1.1.193"/>
    </reaction>
</comment>
<dbReference type="InterPro" id="IPR050765">
    <property type="entry name" value="Riboflavin_Biosynth_HTPR"/>
</dbReference>
<comment type="caution">
    <text evidence="17">The sequence shown here is derived from an EMBL/GenBank/DDBJ whole genome shotgun (WGS) entry which is preliminary data.</text>
</comment>
<dbReference type="GO" id="GO:0008270">
    <property type="term" value="F:zinc ion binding"/>
    <property type="evidence" value="ECO:0007669"/>
    <property type="project" value="InterPro"/>
</dbReference>
<feature type="binding site" evidence="14">
    <location>
        <position position="206"/>
    </location>
    <ligand>
        <name>substrate</name>
    </ligand>
</feature>
<feature type="binding site" evidence="14">
    <location>
        <position position="301"/>
    </location>
    <ligand>
        <name>substrate</name>
    </ligand>
</feature>
<feature type="domain" description="CMP/dCMP-type deaminase" evidence="16">
    <location>
        <begin position="5"/>
        <end position="129"/>
    </location>
</feature>
<proteinExistence type="inferred from homology"/>
<organism evidence="17 18">
    <name type="scientific">Bartonella apis</name>
    <dbReference type="NCBI Taxonomy" id="1686310"/>
    <lineage>
        <taxon>Bacteria</taxon>
        <taxon>Pseudomonadati</taxon>
        <taxon>Pseudomonadota</taxon>
        <taxon>Alphaproteobacteria</taxon>
        <taxon>Hyphomicrobiales</taxon>
        <taxon>Bartonellaceae</taxon>
        <taxon>Bartonella</taxon>
    </lineage>
</organism>
<keyword evidence="9 12" id="KW-0521">NADP</keyword>
<dbReference type="CDD" id="cd01284">
    <property type="entry name" value="Riboflavin_deaminase-reductase"/>
    <property type="match status" value="1"/>
</dbReference>
<dbReference type="InterPro" id="IPR024072">
    <property type="entry name" value="DHFR-like_dom_sf"/>
</dbReference>
<evidence type="ECO:0000256" key="7">
    <source>
        <dbReference type="ARBA" id="ARBA00022723"/>
    </source>
</evidence>
<dbReference type="PROSITE" id="PS51747">
    <property type="entry name" value="CYT_DCMP_DEAMINASES_2"/>
    <property type="match status" value="1"/>
</dbReference>
<dbReference type="InterPro" id="IPR016193">
    <property type="entry name" value="Cytidine_deaminase-like"/>
</dbReference>
<dbReference type="GO" id="GO:0008703">
    <property type="term" value="F:5-amino-6-(5-phosphoribosylamino)uracil reductase activity"/>
    <property type="evidence" value="ECO:0007669"/>
    <property type="project" value="UniProtKB-EC"/>
</dbReference>
<evidence type="ECO:0000256" key="6">
    <source>
        <dbReference type="ARBA" id="ARBA00022619"/>
    </source>
</evidence>
<dbReference type="PIRSF" id="PIRSF006769">
    <property type="entry name" value="RibD"/>
    <property type="match status" value="1"/>
</dbReference>
<feature type="binding site" evidence="14">
    <location>
        <position position="190"/>
    </location>
    <ligand>
        <name>substrate</name>
    </ligand>
</feature>
<dbReference type="OrthoDB" id="9800865at2"/>
<feature type="binding site" evidence="15">
    <location>
        <position position="81"/>
    </location>
    <ligand>
        <name>Zn(2+)</name>
        <dbReference type="ChEBI" id="CHEBI:29105"/>
        <note>catalytic</note>
    </ligand>
</feature>
<dbReference type="PROSITE" id="PS00903">
    <property type="entry name" value="CYT_DCMP_DEAMINASES_1"/>
    <property type="match status" value="1"/>
</dbReference>
<keyword evidence="8 12" id="KW-0862">Zinc</keyword>
<evidence type="ECO:0000256" key="4">
    <source>
        <dbReference type="ARBA" id="ARBA00005259"/>
    </source>
</evidence>
<evidence type="ECO:0000256" key="13">
    <source>
        <dbReference type="PIRSR" id="PIRSR006769-1"/>
    </source>
</evidence>
<dbReference type="InterPro" id="IPR002125">
    <property type="entry name" value="CMP_dCMP_dom"/>
</dbReference>
<dbReference type="Proteomes" id="UP000187344">
    <property type="component" value="Unassembled WGS sequence"/>
</dbReference>
<keyword evidence="6 12" id="KW-0686">Riboflavin biosynthesis</keyword>
<feature type="binding site" evidence="14">
    <location>
        <position position="202"/>
    </location>
    <ligand>
        <name>NADP(+)</name>
        <dbReference type="ChEBI" id="CHEBI:58349"/>
    </ligand>
</feature>
<dbReference type="GO" id="GO:0008835">
    <property type="term" value="F:diaminohydroxyphosphoribosylaminopyrimidine deaminase activity"/>
    <property type="evidence" value="ECO:0007669"/>
    <property type="project" value="UniProtKB-EC"/>
</dbReference>
<feature type="active site" description="Proton donor" evidence="13">
    <location>
        <position position="58"/>
    </location>
</feature>
<gene>
    <name evidence="17" type="ORF">PEB0149_003890</name>
</gene>
<dbReference type="Gene3D" id="3.40.430.10">
    <property type="entry name" value="Dihydrofolate Reductase, subunit A"/>
    <property type="match status" value="1"/>
</dbReference>
<keyword evidence="18" id="KW-1185">Reference proteome</keyword>
<dbReference type="UniPathway" id="UPA00275">
    <property type="reaction ID" value="UER00401"/>
</dbReference>
<dbReference type="InterPro" id="IPR002734">
    <property type="entry name" value="RibDG_C"/>
</dbReference>